<keyword evidence="3" id="KW-1185">Reference proteome</keyword>
<comment type="caution">
    <text evidence="2">The sequence shown here is derived from an EMBL/GenBank/DDBJ whole genome shotgun (WGS) entry which is preliminary data.</text>
</comment>
<accession>A0A8H8DM44</accession>
<keyword evidence="2" id="KW-0695">RNA-directed DNA polymerase</keyword>
<gene>
    <name evidence="2" type="ORF">BJ554DRAFT_6156</name>
</gene>
<keyword evidence="2" id="KW-0548">Nucleotidyltransferase</keyword>
<organism evidence="2 3">
    <name type="scientific">Olpidium bornovanus</name>
    <dbReference type="NCBI Taxonomy" id="278681"/>
    <lineage>
        <taxon>Eukaryota</taxon>
        <taxon>Fungi</taxon>
        <taxon>Fungi incertae sedis</taxon>
        <taxon>Olpidiomycota</taxon>
        <taxon>Olpidiomycotina</taxon>
        <taxon>Olpidiomycetes</taxon>
        <taxon>Olpidiales</taxon>
        <taxon>Olpidiaceae</taxon>
        <taxon>Olpidium</taxon>
    </lineage>
</organism>
<evidence type="ECO:0000259" key="1">
    <source>
        <dbReference type="Pfam" id="PF07727"/>
    </source>
</evidence>
<evidence type="ECO:0000313" key="3">
    <source>
        <dbReference type="Proteomes" id="UP000673691"/>
    </source>
</evidence>
<protein>
    <submittedName>
        <fullName evidence="2">Reverse transcriptase (RNA-dependent DNA polymerase)-domain-containing protein</fullName>
    </submittedName>
</protein>
<proteinExistence type="predicted"/>
<dbReference type="InterPro" id="IPR013103">
    <property type="entry name" value="RVT_2"/>
</dbReference>
<name>A0A8H8DM44_9FUNG</name>
<sequence>AIAKELAVHSKHGTWDADVVALPPGRTAVDTKWIFKAQRNADGTLKKYKARLVARGFTQVHGVDFHETYAPVMRLATLRICRALAVRKRWAIADVDVEAAYLNSDLEEEVYSDIPEGLSIKGDKTGVLRLRRPLYGLKQAGRAWGTKLRAALVGLGFCQAVADQGAYVRMGKAGVERKKRRYTTLDARPYLPSTTSSNVPSTRAELTLRKPSTIVSSRPKERADSPSWPAAGHRYFSDIGANAWVLTWVDDLVVFAQTEAETTEILQALGETFTLTVGSLSSLVGLRIRRHEDGITIDQEAYI</sequence>
<dbReference type="Proteomes" id="UP000673691">
    <property type="component" value="Unassembled WGS sequence"/>
</dbReference>
<dbReference type="OrthoDB" id="4064460at2759"/>
<feature type="domain" description="Reverse transcriptase Ty1/copia-type" evidence="1">
    <location>
        <begin position="18"/>
        <end position="171"/>
    </location>
</feature>
<reference evidence="2 3" key="1">
    <citation type="journal article" name="Sci. Rep.">
        <title>Genome-scale phylogenetic analyses confirm Olpidium as the closest living zoosporic fungus to the non-flagellated, terrestrial fungi.</title>
        <authorList>
            <person name="Chang Y."/>
            <person name="Rochon D."/>
            <person name="Sekimoto S."/>
            <person name="Wang Y."/>
            <person name="Chovatia M."/>
            <person name="Sandor L."/>
            <person name="Salamov A."/>
            <person name="Grigoriev I.V."/>
            <person name="Stajich J.E."/>
            <person name="Spatafora J.W."/>
        </authorList>
    </citation>
    <scope>NUCLEOTIDE SEQUENCE [LARGE SCALE GENOMIC DNA]</scope>
    <source>
        <strain evidence="2">S191</strain>
    </source>
</reference>
<dbReference type="EMBL" id="JAEFCI010000364">
    <property type="protein sequence ID" value="KAG5463599.1"/>
    <property type="molecule type" value="Genomic_DNA"/>
</dbReference>
<keyword evidence="2" id="KW-0808">Transferase</keyword>
<dbReference type="GO" id="GO:0003964">
    <property type="term" value="F:RNA-directed DNA polymerase activity"/>
    <property type="evidence" value="ECO:0007669"/>
    <property type="project" value="UniProtKB-KW"/>
</dbReference>
<feature type="non-terminal residue" evidence="2">
    <location>
        <position position="1"/>
    </location>
</feature>
<dbReference type="Pfam" id="PF07727">
    <property type="entry name" value="RVT_2"/>
    <property type="match status" value="1"/>
</dbReference>
<dbReference type="AlphaFoldDB" id="A0A8H8DM44"/>
<evidence type="ECO:0000313" key="2">
    <source>
        <dbReference type="EMBL" id="KAG5463599.1"/>
    </source>
</evidence>